<organism evidence="2 3">
    <name type="scientific">Dendrothele bispora (strain CBS 962.96)</name>
    <dbReference type="NCBI Taxonomy" id="1314807"/>
    <lineage>
        <taxon>Eukaryota</taxon>
        <taxon>Fungi</taxon>
        <taxon>Dikarya</taxon>
        <taxon>Basidiomycota</taxon>
        <taxon>Agaricomycotina</taxon>
        <taxon>Agaricomycetes</taxon>
        <taxon>Agaricomycetidae</taxon>
        <taxon>Agaricales</taxon>
        <taxon>Agaricales incertae sedis</taxon>
        <taxon>Dendrothele</taxon>
    </lineage>
</organism>
<dbReference type="Proteomes" id="UP000297245">
    <property type="component" value="Unassembled WGS sequence"/>
</dbReference>
<evidence type="ECO:0000313" key="2">
    <source>
        <dbReference type="EMBL" id="THU81905.1"/>
    </source>
</evidence>
<feature type="compositionally biased region" description="Polar residues" evidence="1">
    <location>
        <begin position="163"/>
        <end position="177"/>
    </location>
</feature>
<feature type="compositionally biased region" description="Acidic residues" evidence="1">
    <location>
        <begin position="33"/>
        <end position="43"/>
    </location>
</feature>
<proteinExistence type="predicted"/>
<feature type="region of interest" description="Disordered" evidence="1">
    <location>
        <begin position="154"/>
        <end position="178"/>
    </location>
</feature>
<evidence type="ECO:0000256" key="1">
    <source>
        <dbReference type="SAM" id="MobiDB-lite"/>
    </source>
</evidence>
<gene>
    <name evidence="2" type="ORF">K435DRAFT_872852</name>
</gene>
<reference evidence="2 3" key="1">
    <citation type="journal article" date="2019" name="Nat. Ecol. Evol.">
        <title>Megaphylogeny resolves global patterns of mushroom evolution.</title>
        <authorList>
            <person name="Varga T."/>
            <person name="Krizsan K."/>
            <person name="Foldi C."/>
            <person name="Dima B."/>
            <person name="Sanchez-Garcia M."/>
            <person name="Sanchez-Ramirez S."/>
            <person name="Szollosi G.J."/>
            <person name="Szarkandi J.G."/>
            <person name="Papp V."/>
            <person name="Albert L."/>
            <person name="Andreopoulos W."/>
            <person name="Angelini C."/>
            <person name="Antonin V."/>
            <person name="Barry K.W."/>
            <person name="Bougher N.L."/>
            <person name="Buchanan P."/>
            <person name="Buyck B."/>
            <person name="Bense V."/>
            <person name="Catcheside P."/>
            <person name="Chovatia M."/>
            <person name="Cooper J."/>
            <person name="Damon W."/>
            <person name="Desjardin D."/>
            <person name="Finy P."/>
            <person name="Geml J."/>
            <person name="Haridas S."/>
            <person name="Hughes K."/>
            <person name="Justo A."/>
            <person name="Karasinski D."/>
            <person name="Kautmanova I."/>
            <person name="Kiss B."/>
            <person name="Kocsube S."/>
            <person name="Kotiranta H."/>
            <person name="LaButti K.M."/>
            <person name="Lechner B.E."/>
            <person name="Liimatainen K."/>
            <person name="Lipzen A."/>
            <person name="Lukacs Z."/>
            <person name="Mihaltcheva S."/>
            <person name="Morgado L.N."/>
            <person name="Niskanen T."/>
            <person name="Noordeloos M.E."/>
            <person name="Ohm R.A."/>
            <person name="Ortiz-Santana B."/>
            <person name="Ovrebo C."/>
            <person name="Racz N."/>
            <person name="Riley R."/>
            <person name="Savchenko A."/>
            <person name="Shiryaev A."/>
            <person name="Soop K."/>
            <person name="Spirin V."/>
            <person name="Szebenyi C."/>
            <person name="Tomsovsky M."/>
            <person name="Tulloss R.E."/>
            <person name="Uehling J."/>
            <person name="Grigoriev I.V."/>
            <person name="Vagvolgyi C."/>
            <person name="Papp T."/>
            <person name="Martin F.M."/>
            <person name="Miettinen O."/>
            <person name="Hibbett D.S."/>
            <person name="Nagy L.G."/>
        </authorList>
    </citation>
    <scope>NUCLEOTIDE SEQUENCE [LARGE SCALE GENOMIC DNA]</scope>
    <source>
        <strain evidence="2 3">CBS 962.96</strain>
    </source>
</reference>
<feature type="compositionally biased region" description="Basic and acidic residues" evidence="1">
    <location>
        <begin position="22"/>
        <end position="32"/>
    </location>
</feature>
<feature type="region of interest" description="Disordered" evidence="1">
    <location>
        <begin position="22"/>
        <end position="56"/>
    </location>
</feature>
<dbReference type="AlphaFoldDB" id="A0A4V6T510"/>
<evidence type="ECO:0000313" key="3">
    <source>
        <dbReference type="Proteomes" id="UP000297245"/>
    </source>
</evidence>
<sequence length="506" mass="55941">MSPLLSLSQLTFFTALKIEETRREDSYASRLDEDGDIEQEDGSGDSAWKEEATLESTDVEEATLEMMDVEEDAFEKGLVFLNSSVSSHPLVLGETDASFTNQDDFEENKAVSVFTEASQPFPLRTSSSISDKRANLRANLRAKTITKKERNVDNSKLGASGWTGPTRSTRPQPSAPQISLGDVDDWDEATTCPVFDSKGWVVAVLAGARQSMSFTKKQVVNGRSRFPAISVGVAHEGSRKEPRNISQSSATAMLVLTSLLAMSCFHRFTGFANYGIIEEGCLNIATEEPEHSILKVYDEMVALVPDAVELLEGVVCNKFLDDLVTKMNTAASVPISNDIRDLKDLRGWKKEQLWMASLPDRSSFVFCALVCADPLPSQLLKLVVKDKYVDFDKVHGAIGQSFSVAERVLKAQLGICTLAGIKRKLDSPSSSSSSFRWGYVWLSTSPPKSLLIDPTIQFTLHALKDYIKVDTPFDVNRLERLLFTHPNRPFVDSGPPFTSRRVLAFL</sequence>
<dbReference type="EMBL" id="ML179771">
    <property type="protein sequence ID" value="THU81905.1"/>
    <property type="molecule type" value="Genomic_DNA"/>
</dbReference>
<accession>A0A4V6T510</accession>
<name>A0A4V6T510_DENBC</name>
<protein>
    <submittedName>
        <fullName evidence="2">Uncharacterized protein</fullName>
    </submittedName>
</protein>
<keyword evidence="3" id="KW-1185">Reference proteome</keyword>